<feature type="region of interest" description="Disordered" evidence="2">
    <location>
        <begin position="131"/>
        <end position="179"/>
    </location>
</feature>
<reference evidence="3" key="1">
    <citation type="journal article" date="2020" name="Stud. Mycol.">
        <title>101 Dothideomycetes genomes: a test case for predicting lifestyles and emergence of pathogens.</title>
        <authorList>
            <person name="Haridas S."/>
            <person name="Albert R."/>
            <person name="Binder M."/>
            <person name="Bloem J."/>
            <person name="Labutti K."/>
            <person name="Salamov A."/>
            <person name="Andreopoulos B."/>
            <person name="Baker S."/>
            <person name="Barry K."/>
            <person name="Bills G."/>
            <person name="Bluhm B."/>
            <person name="Cannon C."/>
            <person name="Castanera R."/>
            <person name="Culley D."/>
            <person name="Daum C."/>
            <person name="Ezra D."/>
            <person name="Gonzalez J."/>
            <person name="Henrissat B."/>
            <person name="Kuo A."/>
            <person name="Liang C."/>
            <person name="Lipzen A."/>
            <person name="Lutzoni F."/>
            <person name="Magnuson J."/>
            <person name="Mondo S."/>
            <person name="Nolan M."/>
            <person name="Ohm R."/>
            <person name="Pangilinan J."/>
            <person name="Park H.-J."/>
            <person name="Ramirez L."/>
            <person name="Alfaro M."/>
            <person name="Sun H."/>
            <person name="Tritt A."/>
            <person name="Yoshinaga Y."/>
            <person name="Zwiers L.-H."/>
            <person name="Turgeon B."/>
            <person name="Goodwin S."/>
            <person name="Spatafora J."/>
            <person name="Crous P."/>
            <person name="Grigoriev I."/>
        </authorList>
    </citation>
    <scope>NUCLEOTIDE SEQUENCE</scope>
    <source>
        <strain evidence="3">CBS 107.79</strain>
    </source>
</reference>
<feature type="compositionally biased region" description="Polar residues" evidence="2">
    <location>
        <begin position="354"/>
        <end position="380"/>
    </location>
</feature>
<evidence type="ECO:0000313" key="4">
    <source>
        <dbReference type="Proteomes" id="UP000800036"/>
    </source>
</evidence>
<dbReference type="Proteomes" id="UP000800036">
    <property type="component" value="Unassembled WGS sequence"/>
</dbReference>
<proteinExistence type="predicted"/>
<protein>
    <submittedName>
        <fullName evidence="3">Uncharacterized protein</fullName>
    </submittedName>
</protein>
<feature type="region of interest" description="Disordered" evidence="2">
    <location>
        <begin position="337"/>
        <end position="380"/>
    </location>
</feature>
<feature type="region of interest" description="Disordered" evidence="2">
    <location>
        <begin position="1"/>
        <end position="41"/>
    </location>
</feature>
<evidence type="ECO:0000256" key="2">
    <source>
        <dbReference type="SAM" id="MobiDB-lite"/>
    </source>
</evidence>
<gene>
    <name evidence="3" type="ORF">BU23DRAFT_567273</name>
</gene>
<feature type="compositionally biased region" description="Low complexity" evidence="2">
    <location>
        <begin position="150"/>
        <end position="166"/>
    </location>
</feature>
<feature type="compositionally biased region" description="Polar residues" evidence="2">
    <location>
        <begin position="280"/>
        <end position="290"/>
    </location>
</feature>
<evidence type="ECO:0000313" key="3">
    <source>
        <dbReference type="EMBL" id="KAF1974909.1"/>
    </source>
</evidence>
<dbReference type="PANTHER" id="PTHR39610">
    <property type="entry name" value="BZIP DOMAIN-CONTAINING PROTEIN-RELATED"/>
    <property type="match status" value="1"/>
</dbReference>
<dbReference type="EMBL" id="ML976673">
    <property type="protein sequence ID" value="KAF1974909.1"/>
    <property type="molecule type" value="Genomic_DNA"/>
</dbReference>
<keyword evidence="4" id="KW-1185">Reference proteome</keyword>
<feature type="compositionally biased region" description="Low complexity" evidence="2">
    <location>
        <begin position="216"/>
        <end position="228"/>
    </location>
</feature>
<dbReference type="PANTHER" id="PTHR39610:SF1">
    <property type="match status" value="1"/>
</dbReference>
<organism evidence="3 4">
    <name type="scientific">Bimuria novae-zelandiae CBS 107.79</name>
    <dbReference type="NCBI Taxonomy" id="1447943"/>
    <lineage>
        <taxon>Eukaryota</taxon>
        <taxon>Fungi</taxon>
        <taxon>Dikarya</taxon>
        <taxon>Ascomycota</taxon>
        <taxon>Pezizomycotina</taxon>
        <taxon>Dothideomycetes</taxon>
        <taxon>Pleosporomycetidae</taxon>
        <taxon>Pleosporales</taxon>
        <taxon>Massarineae</taxon>
        <taxon>Didymosphaeriaceae</taxon>
        <taxon>Bimuria</taxon>
    </lineage>
</organism>
<name>A0A6A5VEV7_9PLEO</name>
<keyword evidence="1" id="KW-0175">Coiled coil</keyword>
<feature type="coiled-coil region" evidence="1">
    <location>
        <begin position="310"/>
        <end position="337"/>
    </location>
</feature>
<feature type="region of interest" description="Disordered" evidence="2">
    <location>
        <begin position="215"/>
        <end position="306"/>
    </location>
</feature>
<dbReference type="OrthoDB" id="5401654at2759"/>
<accession>A0A6A5VEV7</accession>
<feature type="compositionally biased region" description="Low complexity" evidence="2">
    <location>
        <begin position="291"/>
        <end position="303"/>
    </location>
</feature>
<feature type="compositionally biased region" description="Low complexity" evidence="2">
    <location>
        <begin position="251"/>
        <end position="262"/>
    </location>
</feature>
<feature type="compositionally biased region" description="Low complexity" evidence="2">
    <location>
        <begin position="24"/>
        <end position="41"/>
    </location>
</feature>
<evidence type="ECO:0000256" key="1">
    <source>
        <dbReference type="SAM" id="Coils"/>
    </source>
</evidence>
<dbReference type="AlphaFoldDB" id="A0A6A5VEV7"/>
<sequence>MPDLNSVPTSPRHPPMSNPTATGAQAASSAASTQASRQSSTTASRRASQILWLAFECPRVFWSNTLYTYRCSQYCAFTVNYTTCHRAPPPIYSNSAAASPGYGTRAQVDLELLSIHSLFWSTRSYTDHTLLPDPMSPPPLPLASPGGNIPASTTHHAHAAPTSPSPAGVPSFDAAGTPMRHPRPLTAAELHLELEKEQEAVVNRLTRELSALRAHSASVASTASSVTSGLHVDQDMMGPTHPTSARRHRSSSSVSRTSTSAPYGIPLNPATATIPHHRYSVSSQNATSEPSAAQQARSASVVSTPRYEEVAHYKQELEEAKRENEILKSRIRELERMLRGSGDAAHSQRGRSGAPTSPATGQEATATRTTNADAPAAATS</sequence>